<dbReference type="AlphaFoldDB" id="A0A0M9GIK6"/>
<evidence type="ECO:0000256" key="1">
    <source>
        <dbReference type="SAM" id="SignalP"/>
    </source>
</evidence>
<dbReference type="RefSeq" id="WP_241494282.1">
    <property type="nucleotide sequence ID" value="NZ_JSYZ01000004.1"/>
</dbReference>
<protein>
    <submittedName>
        <fullName evidence="2">Uncharacterized protein</fullName>
    </submittedName>
</protein>
<sequence length="45" mass="4555" precursor="true">MKIPPRLVTSLGLAIAVANLAMTAQAAGWAYSIGNGSFSPGGCYQ</sequence>
<feature type="chain" id="PRO_5005836578" evidence="1">
    <location>
        <begin position="27"/>
        <end position="45"/>
    </location>
</feature>
<evidence type="ECO:0000313" key="2">
    <source>
        <dbReference type="EMBL" id="KPA91805.1"/>
    </source>
</evidence>
<proteinExistence type="predicted"/>
<dbReference type="Proteomes" id="UP000037931">
    <property type="component" value="Unassembled WGS sequence"/>
</dbReference>
<dbReference type="STRING" id="50340.PF66_01386"/>
<comment type="caution">
    <text evidence="2">The sequence shown here is derived from an EMBL/GenBank/DDBJ whole genome shotgun (WGS) entry which is preliminary data.</text>
</comment>
<gene>
    <name evidence="2" type="ORF">PF66_01386</name>
</gene>
<feature type="signal peptide" evidence="1">
    <location>
        <begin position="1"/>
        <end position="26"/>
    </location>
</feature>
<dbReference type="PATRIC" id="fig|50340.43.peg.4539"/>
<organism evidence="2 3">
    <name type="scientific">Pseudomonas asplenii</name>
    <dbReference type="NCBI Taxonomy" id="53407"/>
    <lineage>
        <taxon>Bacteria</taxon>
        <taxon>Pseudomonadati</taxon>
        <taxon>Pseudomonadota</taxon>
        <taxon>Gammaproteobacteria</taxon>
        <taxon>Pseudomonadales</taxon>
        <taxon>Pseudomonadaceae</taxon>
        <taxon>Pseudomonas</taxon>
    </lineage>
</organism>
<keyword evidence="1" id="KW-0732">Signal</keyword>
<name>A0A0M9GIK6_9PSED</name>
<reference evidence="2 3" key="1">
    <citation type="journal article" date="2015" name="PLoS ONE">
        <title>Rice-Infecting Pseudomonas Genomes Are Highly Accessorized and Harbor Multiple Putative Virulence Mechanisms to Cause Sheath Brown Rot.</title>
        <authorList>
            <person name="Quibod I.L."/>
            <person name="Grande G."/>
            <person name="Oreiro E.G."/>
            <person name="Borja F.N."/>
            <person name="Dossa G.S."/>
            <person name="Mauleon R."/>
            <person name="Cruz C.V."/>
            <person name="Oliva R."/>
        </authorList>
    </citation>
    <scope>NUCLEOTIDE SEQUENCE [LARGE SCALE GENOMIC DNA]</scope>
    <source>
        <strain evidence="2 3">IRRI 6609</strain>
    </source>
</reference>
<dbReference type="EMBL" id="JSYZ01000004">
    <property type="protein sequence ID" value="KPA91805.1"/>
    <property type="molecule type" value="Genomic_DNA"/>
</dbReference>
<keyword evidence="3" id="KW-1185">Reference proteome</keyword>
<evidence type="ECO:0000313" key="3">
    <source>
        <dbReference type="Proteomes" id="UP000037931"/>
    </source>
</evidence>
<accession>A0A0M9GIK6</accession>